<proteinExistence type="predicted"/>
<feature type="transmembrane region" description="Helical" evidence="1">
    <location>
        <begin position="5"/>
        <end position="25"/>
    </location>
</feature>
<evidence type="ECO:0000313" key="3">
    <source>
        <dbReference type="Proteomes" id="UP000184206"/>
    </source>
</evidence>
<dbReference type="Proteomes" id="UP000184206">
    <property type="component" value="Unassembled WGS sequence"/>
</dbReference>
<keyword evidence="1" id="KW-0472">Membrane</keyword>
<evidence type="ECO:0000313" key="2">
    <source>
        <dbReference type="EMBL" id="SHM47655.1"/>
    </source>
</evidence>
<organism evidence="2 3">
    <name type="scientific">Lacicoccus alkaliphilus DSM 16010</name>
    <dbReference type="NCBI Taxonomy" id="1123231"/>
    <lineage>
        <taxon>Bacteria</taxon>
        <taxon>Bacillati</taxon>
        <taxon>Bacillota</taxon>
        <taxon>Bacilli</taxon>
        <taxon>Bacillales</taxon>
        <taxon>Salinicoccaceae</taxon>
        <taxon>Lacicoccus</taxon>
    </lineage>
</organism>
<dbReference type="EMBL" id="FRCF01000012">
    <property type="protein sequence ID" value="SHM47655.1"/>
    <property type="molecule type" value="Genomic_DNA"/>
</dbReference>
<accession>A0A1M7J3T0</accession>
<gene>
    <name evidence="2" type="ORF">SAMN02745189_02211</name>
</gene>
<dbReference type="STRING" id="1123231.SAMN02745189_02211"/>
<sequence>MTKTLLVLILMAVLVLVLEFVFGLFPLTAGYSIPLALLLGVTLGFFIYIQIDNRIG</sequence>
<keyword evidence="1" id="KW-0812">Transmembrane</keyword>
<dbReference type="RefSeq" id="WP_178138263.1">
    <property type="nucleotide sequence ID" value="NZ_FRCF01000012.1"/>
</dbReference>
<keyword evidence="3" id="KW-1185">Reference proteome</keyword>
<keyword evidence="1" id="KW-1133">Transmembrane helix</keyword>
<dbReference type="AlphaFoldDB" id="A0A1M7J3T0"/>
<feature type="transmembrane region" description="Helical" evidence="1">
    <location>
        <begin position="31"/>
        <end position="51"/>
    </location>
</feature>
<protein>
    <submittedName>
        <fullName evidence="2">Uncharacterized protein</fullName>
    </submittedName>
</protein>
<reference evidence="2 3" key="1">
    <citation type="submission" date="2016-11" db="EMBL/GenBank/DDBJ databases">
        <authorList>
            <person name="Jaros S."/>
            <person name="Januszkiewicz K."/>
            <person name="Wedrychowicz H."/>
        </authorList>
    </citation>
    <scope>NUCLEOTIDE SEQUENCE [LARGE SCALE GENOMIC DNA]</scope>
    <source>
        <strain evidence="2 3">DSM 16010</strain>
    </source>
</reference>
<evidence type="ECO:0000256" key="1">
    <source>
        <dbReference type="SAM" id="Phobius"/>
    </source>
</evidence>
<name>A0A1M7J3T0_9BACL</name>